<reference evidence="2 3" key="1">
    <citation type="submission" date="2016-11" db="EMBL/GenBank/DDBJ databases">
        <title>Tenacibaculum sp. LPB0136, isolated from marine environment.</title>
        <authorList>
            <person name="Kim E."/>
            <person name="Yi H."/>
        </authorList>
    </citation>
    <scope>NUCLEOTIDE SEQUENCE [LARGE SCALE GENOMIC DNA]</scope>
    <source>
        <strain evidence="2 3">LPB0136</strain>
    </source>
</reference>
<keyword evidence="1" id="KW-0812">Transmembrane</keyword>
<evidence type="ECO:0000256" key="1">
    <source>
        <dbReference type="SAM" id="Phobius"/>
    </source>
</evidence>
<dbReference type="OrthoDB" id="1494520at2"/>
<sequence>MPESRKKPSILLYNNRKLIASIGVLFIIIGLITAYFYWGIEPHETISGALCGFGLMISIIFFTLKKPIN</sequence>
<gene>
    <name evidence="2" type="ORF">LPB136_11770</name>
</gene>
<dbReference type="Proteomes" id="UP000181898">
    <property type="component" value="Chromosome"/>
</dbReference>
<dbReference type="KEGG" id="ten:LPB136_11770"/>
<dbReference type="RefSeq" id="WP_072556523.1">
    <property type="nucleotide sequence ID" value="NZ_CP018155.1"/>
</dbReference>
<protein>
    <submittedName>
        <fullName evidence="2">Uncharacterized protein</fullName>
    </submittedName>
</protein>
<dbReference type="AlphaFoldDB" id="A0A1L3JLK4"/>
<evidence type="ECO:0000313" key="2">
    <source>
        <dbReference type="EMBL" id="APG66001.1"/>
    </source>
</evidence>
<organism evidence="2 3">
    <name type="scientific">Tenacibaculum todarodis</name>
    <dbReference type="NCBI Taxonomy" id="1850252"/>
    <lineage>
        <taxon>Bacteria</taxon>
        <taxon>Pseudomonadati</taxon>
        <taxon>Bacteroidota</taxon>
        <taxon>Flavobacteriia</taxon>
        <taxon>Flavobacteriales</taxon>
        <taxon>Flavobacteriaceae</taxon>
        <taxon>Tenacibaculum</taxon>
    </lineage>
</organism>
<proteinExistence type="predicted"/>
<dbReference type="EMBL" id="CP018155">
    <property type="protein sequence ID" value="APG66001.1"/>
    <property type="molecule type" value="Genomic_DNA"/>
</dbReference>
<keyword evidence="1" id="KW-0472">Membrane</keyword>
<accession>A0A1L3JLK4</accession>
<dbReference type="STRING" id="1850252.LPB136_11770"/>
<feature type="transmembrane region" description="Helical" evidence="1">
    <location>
        <begin position="20"/>
        <end position="40"/>
    </location>
</feature>
<keyword evidence="3" id="KW-1185">Reference proteome</keyword>
<name>A0A1L3JLK4_9FLAO</name>
<feature type="transmembrane region" description="Helical" evidence="1">
    <location>
        <begin position="46"/>
        <end position="64"/>
    </location>
</feature>
<evidence type="ECO:0000313" key="3">
    <source>
        <dbReference type="Proteomes" id="UP000181898"/>
    </source>
</evidence>
<keyword evidence="1" id="KW-1133">Transmembrane helix</keyword>